<dbReference type="Proteomes" id="UP000051260">
    <property type="component" value="Unassembled WGS sequence"/>
</dbReference>
<keyword evidence="3" id="KW-0238">DNA-binding</keyword>
<dbReference type="STRING" id="1715692.RUE5091_00056"/>
<dbReference type="InterPro" id="IPR002104">
    <property type="entry name" value="Integrase_catalytic"/>
</dbReference>
<protein>
    <submittedName>
        <fullName evidence="6">Site-specific recombinase XerD</fullName>
    </submittedName>
</protein>
<dbReference type="PANTHER" id="PTHR30349">
    <property type="entry name" value="PHAGE INTEGRASE-RELATED"/>
    <property type="match status" value="1"/>
</dbReference>
<reference evidence="7" key="1">
    <citation type="submission" date="2015-09" db="EMBL/GenBank/DDBJ databases">
        <authorList>
            <person name="Rodrigo-Torres L."/>
            <person name="Arahal D.R."/>
        </authorList>
    </citation>
    <scope>NUCLEOTIDE SEQUENCE [LARGE SCALE GENOMIC DNA]</scope>
    <source>
        <strain evidence="7">CECT 5091</strain>
    </source>
</reference>
<dbReference type="InterPro" id="IPR010998">
    <property type="entry name" value="Integrase_recombinase_N"/>
</dbReference>
<evidence type="ECO:0000259" key="5">
    <source>
        <dbReference type="PROSITE" id="PS51898"/>
    </source>
</evidence>
<dbReference type="SUPFAM" id="SSF56349">
    <property type="entry name" value="DNA breaking-rejoining enzymes"/>
    <property type="match status" value="1"/>
</dbReference>
<name>A0A0P1I8W2_9RHOB</name>
<keyword evidence="2" id="KW-0229">DNA integration</keyword>
<accession>A0A0P1I8W2</accession>
<evidence type="ECO:0000256" key="1">
    <source>
        <dbReference type="ARBA" id="ARBA00008857"/>
    </source>
</evidence>
<dbReference type="AlphaFoldDB" id="A0A0P1I8W2"/>
<dbReference type="Pfam" id="PF20172">
    <property type="entry name" value="DUF6538"/>
    <property type="match status" value="1"/>
</dbReference>
<dbReference type="OrthoDB" id="7222937at2"/>
<dbReference type="GO" id="GO:0003677">
    <property type="term" value="F:DNA binding"/>
    <property type="evidence" value="ECO:0007669"/>
    <property type="project" value="UniProtKB-KW"/>
</dbReference>
<comment type="similarity">
    <text evidence="1">Belongs to the 'phage' integrase family.</text>
</comment>
<dbReference type="RefSeq" id="WP_058279891.1">
    <property type="nucleotide sequence ID" value="NZ_CYUD01000001.1"/>
</dbReference>
<dbReference type="PANTHER" id="PTHR30349:SF64">
    <property type="entry name" value="PROPHAGE INTEGRASE INTD-RELATED"/>
    <property type="match status" value="1"/>
</dbReference>
<dbReference type="Gene3D" id="1.10.150.130">
    <property type="match status" value="1"/>
</dbReference>
<dbReference type="GO" id="GO:0006310">
    <property type="term" value="P:DNA recombination"/>
    <property type="evidence" value="ECO:0007669"/>
    <property type="project" value="UniProtKB-KW"/>
</dbReference>
<dbReference type="Gene3D" id="1.10.443.10">
    <property type="entry name" value="Intergrase catalytic core"/>
    <property type="match status" value="1"/>
</dbReference>
<feature type="domain" description="Tyr recombinase" evidence="5">
    <location>
        <begin position="249"/>
        <end position="428"/>
    </location>
</feature>
<evidence type="ECO:0000256" key="3">
    <source>
        <dbReference type="ARBA" id="ARBA00023125"/>
    </source>
</evidence>
<dbReference type="InterPro" id="IPR013762">
    <property type="entry name" value="Integrase-like_cat_sf"/>
</dbReference>
<dbReference type="InterPro" id="IPR046668">
    <property type="entry name" value="DUF6538"/>
</dbReference>
<dbReference type="GO" id="GO:0015074">
    <property type="term" value="P:DNA integration"/>
    <property type="evidence" value="ECO:0007669"/>
    <property type="project" value="UniProtKB-KW"/>
</dbReference>
<dbReference type="InterPro" id="IPR011010">
    <property type="entry name" value="DNA_brk_join_enz"/>
</dbReference>
<dbReference type="EMBL" id="CYUD01000001">
    <property type="protein sequence ID" value="CUJ82988.1"/>
    <property type="molecule type" value="Genomic_DNA"/>
</dbReference>
<gene>
    <name evidence="6" type="ORF">RUE5091_00056</name>
</gene>
<evidence type="ECO:0000313" key="6">
    <source>
        <dbReference type="EMBL" id="CUJ82988.1"/>
    </source>
</evidence>
<sequence length="439" mass="49448">MSAHIRYAYLKGHTWLFRRNYPVDVALALGAQALKQSLKTGDRNTARVRAAEVNARFETLVEQVRSQAEEALSAPERTADVPDWVDQPESSLVRLRATLEDSGCNMERSKFIRPSAPVKVPVRDLSRAYLNKRSNELRPSGFKSVRYSIGLFTSRFGNQPVCGLTRADGREFLTAIAQLSPMIGKSERTRGLALDQLVEFSSRGSLTITARTQRRIWSQVNHFLDWVVYEGHLEVNPFRTVLFDRKVRPQPYAVPTDDEVVRLLRAKDRELHPVLLTCLLSGMRAGEAVGLLREDLVTKGNLGCFVHVQPNQLRLLKTDAAERLVPVHPVLDETFRQLPSHGPLFPDLTVAHVTKGFARLRRRLSLERPGLVFHSTRKWFITQCERTGVPEHFTASLVGHQSARSENGITYGIYSAGISDEQRRSIVDQIRLPLGTVAS</sequence>
<organism evidence="6 7">
    <name type="scientific">Ruegeria denitrificans</name>
    <dbReference type="NCBI Taxonomy" id="1715692"/>
    <lineage>
        <taxon>Bacteria</taxon>
        <taxon>Pseudomonadati</taxon>
        <taxon>Pseudomonadota</taxon>
        <taxon>Alphaproteobacteria</taxon>
        <taxon>Rhodobacterales</taxon>
        <taxon>Roseobacteraceae</taxon>
        <taxon>Ruegeria</taxon>
    </lineage>
</organism>
<keyword evidence="4" id="KW-0233">DNA recombination</keyword>
<evidence type="ECO:0000256" key="4">
    <source>
        <dbReference type="ARBA" id="ARBA00023172"/>
    </source>
</evidence>
<proteinExistence type="inferred from homology"/>
<keyword evidence="7" id="KW-1185">Reference proteome</keyword>
<evidence type="ECO:0000313" key="7">
    <source>
        <dbReference type="Proteomes" id="UP000051260"/>
    </source>
</evidence>
<dbReference type="InterPro" id="IPR050090">
    <property type="entry name" value="Tyrosine_recombinase_XerCD"/>
</dbReference>
<evidence type="ECO:0000256" key="2">
    <source>
        <dbReference type="ARBA" id="ARBA00022908"/>
    </source>
</evidence>
<dbReference type="PROSITE" id="PS51898">
    <property type="entry name" value="TYR_RECOMBINASE"/>
    <property type="match status" value="1"/>
</dbReference>